<comment type="caution">
    <text evidence="1">The sequence shown here is derived from an EMBL/GenBank/DDBJ whole genome shotgun (WGS) entry which is preliminary data.</text>
</comment>
<dbReference type="Proteomes" id="UP000681290">
    <property type="component" value="Unassembled WGS sequence"/>
</dbReference>
<evidence type="ECO:0000313" key="2">
    <source>
        <dbReference type="Proteomes" id="UP000681290"/>
    </source>
</evidence>
<protein>
    <submittedName>
        <fullName evidence="1">Uncharacterized protein</fullName>
    </submittedName>
</protein>
<accession>A0ABQ4MUC7</accession>
<organism evidence="1 2">
    <name type="scientific">Paenibacillus woosongensis</name>
    <dbReference type="NCBI Taxonomy" id="307580"/>
    <lineage>
        <taxon>Bacteria</taxon>
        <taxon>Bacillati</taxon>
        <taxon>Bacillota</taxon>
        <taxon>Bacilli</taxon>
        <taxon>Bacillales</taxon>
        <taxon>Paenibacillaceae</taxon>
        <taxon>Paenibacillus</taxon>
    </lineage>
</organism>
<dbReference type="EMBL" id="BOSM01000005">
    <property type="protein sequence ID" value="GIP59527.1"/>
    <property type="molecule type" value="Genomic_DNA"/>
</dbReference>
<reference evidence="1 2" key="1">
    <citation type="submission" date="2021-03" db="EMBL/GenBank/DDBJ databases">
        <title>Antimicrobial resistance genes in bacteria isolated from Japanese honey, and their potential for conferring macrolide and lincosamide resistance in the American foulbrood pathogen Paenibacillus larvae.</title>
        <authorList>
            <person name="Okamoto M."/>
            <person name="Kumagai M."/>
            <person name="Kanamori H."/>
            <person name="Takamatsu D."/>
        </authorList>
    </citation>
    <scope>NUCLEOTIDE SEQUENCE [LARGE SCALE GENOMIC DNA]</scope>
    <source>
        <strain evidence="1 2">J15TS10</strain>
    </source>
</reference>
<gene>
    <name evidence="1" type="ORF">J15TS10_33410</name>
</gene>
<sequence length="52" mass="6210">MYIKLFNYSIEQKFESNIVSVYVMETRCESKIYNECYCQNTVSCCGEYVNEL</sequence>
<proteinExistence type="predicted"/>
<evidence type="ECO:0000313" key="1">
    <source>
        <dbReference type="EMBL" id="GIP59527.1"/>
    </source>
</evidence>
<keyword evidence="2" id="KW-1185">Reference proteome</keyword>
<name>A0ABQ4MUC7_9BACL</name>